<feature type="transmembrane region" description="Helical" evidence="8">
    <location>
        <begin position="227"/>
        <end position="251"/>
    </location>
</feature>
<dbReference type="GO" id="GO:0033619">
    <property type="term" value="P:membrane protein proteolysis"/>
    <property type="evidence" value="ECO:0007669"/>
    <property type="project" value="TreeGrafter"/>
</dbReference>
<keyword evidence="5 8" id="KW-1133">Transmembrane helix</keyword>
<evidence type="ECO:0000256" key="1">
    <source>
        <dbReference type="ARBA" id="ARBA00004127"/>
    </source>
</evidence>
<keyword evidence="9" id="KW-0732">Signal</keyword>
<feature type="transmembrane region" description="Helical" evidence="8">
    <location>
        <begin position="326"/>
        <end position="344"/>
    </location>
</feature>
<feature type="transmembrane region" description="Helical" evidence="8">
    <location>
        <begin position="447"/>
        <end position="468"/>
    </location>
</feature>
<evidence type="ECO:0000256" key="3">
    <source>
        <dbReference type="ARBA" id="ARBA00022692"/>
    </source>
</evidence>
<feature type="signal peptide" evidence="9">
    <location>
        <begin position="1"/>
        <end position="19"/>
    </location>
</feature>
<comment type="subcellular location">
    <subcellularLocation>
        <location evidence="1">Endomembrane system</location>
        <topology evidence="1">Multi-pass membrane protein</topology>
    </subcellularLocation>
</comment>
<feature type="transmembrane region" description="Helical" evidence="8">
    <location>
        <begin position="356"/>
        <end position="376"/>
    </location>
</feature>
<evidence type="ECO:0000256" key="8">
    <source>
        <dbReference type="SAM" id="Phobius"/>
    </source>
</evidence>
<feature type="chain" id="PRO_5007051176" description="Signal peptide peptidase-like 2B" evidence="9">
    <location>
        <begin position="20"/>
        <end position="589"/>
    </location>
</feature>
<feature type="transmembrane region" description="Helical" evidence="8">
    <location>
        <begin position="184"/>
        <end position="206"/>
    </location>
</feature>
<comment type="similarity">
    <text evidence="2">Belongs to the peptidase A22B family.</text>
</comment>
<reference evidence="10" key="1">
    <citation type="submission" date="2016-01" db="EMBL/GenBank/DDBJ databases">
        <title>Reference transcriptome for the parasite Schistocephalus solidus: insights into the molecular evolution of parasitism.</title>
        <authorList>
            <person name="Hebert F.O."/>
            <person name="Grambauer S."/>
            <person name="Barber I."/>
            <person name="Landry C.R."/>
            <person name="Aubin-Horth N."/>
        </authorList>
    </citation>
    <scope>NUCLEOTIDE SEQUENCE</scope>
</reference>
<evidence type="ECO:0000256" key="6">
    <source>
        <dbReference type="ARBA" id="ARBA00023136"/>
    </source>
</evidence>
<dbReference type="SMART" id="SM00730">
    <property type="entry name" value="PSN"/>
    <property type="match status" value="1"/>
</dbReference>
<dbReference type="Pfam" id="PF04258">
    <property type="entry name" value="Peptidase_A22B"/>
    <property type="match status" value="1"/>
</dbReference>
<dbReference type="InterPro" id="IPR006639">
    <property type="entry name" value="Preselin/SPP"/>
</dbReference>
<dbReference type="GO" id="GO:0005765">
    <property type="term" value="C:lysosomal membrane"/>
    <property type="evidence" value="ECO:0007669"/>
    <property type="project" value="TreeGrafter"/>
</dbReference>
<evidence type="ECO:0000256" key="2">
    <source>
        <dbReference type="ARBA" id="ARBA00006859"/>
    </source>
</evidence>
<keyword evidence="3 8" id="KW-0812">Transmembrane</keyword>
<dbReference type="GO" id="GO:0030660">
    <property type="term" value="C:Golgi-associated vesicle membrane"/>
    <property type="evidence" value="ECO:0007669"/>
    <property type="project" value="TreeGrafter"/>
</dbReference>
<dbReference type="GO" id="GO:0098553">
    <property type="term" value="C:lumenal side of endoplasmic reticulum membrane"/>
    <property type="evidence" value="ECO:0007669"/>
    <property type="project" value="TreeGrafter"/>
</dbReference>
<dbReference type="EMBL" id="GEEE01011565">
    <property type="protein sequence ID" value="JAP51660.1"/>
    <property type="molecule type" value="Transcribed_RNA"/>
</dbReference>
<feature type="transmembrane region" description="Helical" evidence="8">
    <location>
        <begin position="480"/>
        <end position="501"/>
    </location>
</feature>
<feature type="transmembrane region" description="Helical" evidence="8">
    <location>
        <begin position="301"/>
        <end position="320"/>
    </location>
</feature>
<gene>
    <name evidence="10" type="ORF">TR136903</name>
</gene>
<organism evidence="10">
    <name type="scientific">Schistocephalus solidus</name>
    <name type="common">Tapeworm</name>
    <dbReference type="NCBI Taxonomy" id="70667"/>
    <lineage>
        <taxon>Eukaryota</taxon>
        <taxon>Metazoa</taxon>
        <taxon>Spiralia</taxon>
        <taxon>Lophotrochozoa</taxon>
        <taxon>Platyhelminthes</taxon>
        <taxon>Cestoda</taxon>
        <taxon>Eucestoda</taxon>
        <taxon>Diphyllobothriidea</taxon>
        <taxon>Diphyllobothriidae</taxon>
        <taxon>Schistocephalus</taxon>
    </lineage>
</organism>
<protein>
    <recommendedName>
        <fullName evidence="11">Signal peptide peptidase-like 2B</fullName>
    </recommendedName>
</protein>
<dbReference type="PANTHER" id="PTHR12174:SF103">
    <property type="entry name" value="INTRAMEMBRANE PROTEASE (IMPAS) FAMILY"/>
    <property type="match status" value="1"/>
</dbReference>
<dbReference type="GO" id="GO:0042500">
    <property type="term" value="F:aspartic endopeptidase activity, intramembrane cleaving"/>
    <property type="evidence" value="ECO:0007669"/>
    <property type="project" value="InterPro"/>
</dbReference>
<evidence type="ECO:0000256" key="9">
    <source>
        <dbReference type="SAM" id="SignalP"/>
    </source>
</evidence>
<evidence type="ECO:0000256" key="4">
    <source>
        <dbReference type="ARBA" id="ARBA00022801"/>
    </source>
</evidence>
<feature type="transmembrane region" description="Helical" evidence="8">
    <location>
        <begin position="257"/>
        <end position="280"/>
    </location>
</feature>
<evidence type="ECO:0000256" key="5">
    <source>
        <dbReference type="ARBA" id="ARBA00022989"/>
    </source>
</evidence>
<keyword evidence="6 8" id="KW-0472">Membrane</keyword>
<proteinExistence type="inferred from homology"/>
<sequence>MRRMDLLVLLALVTDVAYAGHTYSPAVLNIADANHDNLGSMCAFELQLDASRRMIPPHTYFLVDIRDVQLNSSDARQTIEQKIKDAIAAFPSAFATAAATGVVTTEDSTGTYQLARRDISLIMAVSENVSYIVSPLIDTSKVRFVVAANSTLNLLLSKRSNGTSASGLLVSIHTSKGPNLRVSVLAFFILKILSLSSILLAVIIVMRNHEYLLKMVQQMRLEEVKHPVLNAVLPIVFIICSVAIILLAYFFFDIMVYVFITLFVIAGASSIAGIFCTFIFNCAPQLKNSLSISVCRKDVHLLRLGLFFLFLIFTITWCIYRNDSNIGWVMQDVIGVFLVAHILADISALLSFKAITIGFLVFVCYDIFFVFITPLFTPATATTSTNLLSSNAHEILSRVPRSAESVMEAVATGSAGTSGEKMPLLFKVSTGSLLPSLENLCTRGDDFMLLGFGDSILPGTLCVFMAFYDACWKMKFPHHLFGAMAGYCMGGLVVATVLFTTKAAQPALLYLCPLTLGFTVLSAWIHGGRNEVQELWFSRLPSAPLTLDPLPEDDVTLDTASHSSKYLIPPSSPIPHTNVKRPDLPGFPP</sequence>
<evidence type="ECO:0008006" key="11">
    <source>
        <dbReference type="Google" id="ProtNLM"/>
    </source>
</evidence>
<evidence type="ECO:0000313" key="10">
    <source>
        <dbReference type="EMBL" id="JAP51660.1"/>
    </source>
</evidence>
<dbReference type="InterPro" id="IPR007369">
    <property type="entry name" value="Peptidase_A22B_SPP"/>
</dbReference>
<accession>A0A0X3PK16</accession>
<dbReference type="GO" id="GO:0098554">
    <property type="term" value="C:cytoplasmic side of endoplasmic reticulum membrane"/>
    <property type="evidence" value="ECO:0007669"/>
    <property type="project" value="TreeGrafter"/>
</dbReference>
<feature type="transmembrane region" description="Helical" evidence="8">
    <location>
        <begin position="507"/>
        <end position="525"/>
    </location>
</feature>
<name>A0A0X3PK16_SCHSO</name>
<feature type="region of interest" description="Disordered" evidence="7">
    <location>
        <begin position="566"/>
        <end position="589"/>
    </location>
</feature>
<evidence type="ECO:0000256" key="7">
    <source>
        <dbReference type="SAM" id="MobiDB-lite"/>
    </source>
</evidence>
<dbReference type="PANTHER" id="PTHR12174">
    <property type="entry name" value="SIGNAL PEPTIDE PEPTIDASE"/>
    <property type="match status" value="1"/>
</dbReference>
<keyword evidence="4" id="KW-0378">Hydrolase</keyword>
<dbReference type="AlphaFoldDB" id="A0A0X3PK16"/>